<feature type="compositionally biased region" description="Low complexity" evidence="1">
    <location>
        <begin position="37"/>
        <end position="46"/>
    </location>
</feature>
<reference evidence="2 3" key="1">
    <citation type="journal article" date="2013" name="Biodegradation">
        <title>Quantitative proteomic analysis of ibuprofen-degrading Patulibacter sp. strain I11.</title>
        <authorList>
            <person name="Almeida B."/>
            <person name="Kjeldal H."/>
            <person name="Lolas I."/>
            <person name="Knudsen A.D."/>
            <person name="Carvalho G."/>
            <person name="Nielsen K.L."/>
            <person name="Barreto Crespo M.T."/>
            <person name="Stensballe A."/>
            <person name="Nielsen J.L."/>
        </authorList>
    </citation>
    <scope>NUCLEOTIDE SEQUENCE [LARGE SCALE GENOMIC DNA]</scope>
    <source>
        <strain evidence="2 3">I11</strain>
    </source>
</reference>
<gene>
    <name evidence="2" type="ORF">PAI11_27240</name>
</gene>
<feature type="compositionally biased region" description="Basic residues" evidence="1">
    <location>
        <begin position="1"/>
        <end position="12"/>
    </location>
</feature>
<comment type="caution">
    <text evidence="2">The sequence shown here is derived from an EMBL/GenBank/DDBJ whole genome shotgun (WGS) entry which is preliminary data.</text>
</comment>
<evidence type="ECO:0000313" key="2">
    <source>
        <dbReference type="EMBL" id="EHN10409.1"/>
    </source>
</evidence>
<sequence length="153" mass="16016">MVGGGRRRRVTGARRDRVAGRPASERARAATRQSAVDAAAQDGGQQLVSATGAPTIVGGPAWGASDGPSRRWRGTIGREVGTARAVRWRGEPWGALASENACKSTQSAGPLRRERCAMSRKGGALASACKTPGNRWLFLGAVEQVPSGPLRRS</sequence>
<evidence type="ECO:0000313" key="3">
    <source>
        <dbReference type="Proteomes" id="UP000005143"/>
    </source>
</evidence>
<organism evidence="2 3">
    <name type="scientific">Patulibacter medicamentivorans</name>
    <dbReference type="NCBI Taxonomy" id="1097667"/>
    <lineage>
        <taxon>Bacteria</taxon>
        <taxon>Bacillati</taxon>
        <taxon>Actinomycetota</taxon>
        <taxon>Thermoleophilia</taxon>
        <taxon>Solirubrobacterales</taxon>
        <taxon>Patulibacteraceae</taxon>
        <taxon>Patulibacter</taxon>
    </lineage>
</organism>
<feature type="compositionally biased region" description="Basic and acidic residues" evidence="1">
    <location>
        <begin position="13"/>
        <end position="28"/>
    </location>
</feature>
<dbReference type="EMBL" id="AGUD01000222">
    <property type="protein sequence ID" value="EHN10409.1"/>
    <property type="molecule type" value="Genomic_DNA"/>
</dbReference>
<dbReference type="Proteomes" id="UP000005143">
    <property type="component" value="Unassembled WGS sequence"/>
</dbReference>
<feature type="region of interest" description="Disordered" evidence="1">
    <location>
        <begin position="1"/>
        <end position="74"/>
    </location>
</feature>
<evidence type="ECO:0000256" key="1">
    <source>
        <dbReference type="SAM" id="MobiDB-lite"/>
    </source>
</evidence>
<name>H0E7C2_9ACTN</name>
<accession>H0E7C2</accession>
<keyword evidence="3" id="KW-1185">Reference proteome</keyword>
<dbReference type="AlphaFoldDB" id="H0E7C2"/>
<proteinExistence type="predicted"/>
<protein>
    <submittedName>
        <fullName evidence="2">Uncharacterized protein</fullName>
    </submittedName>
</protein>